<dbReference type="AlphaFoldDB" id="A0A9I9E3I1"/>
<reference evidence="1" key="1">
    <citation type="submission" date="2023-03" db="UniProtKB">
        <authorList>
            <consortium name="EnsemblPlants"/>
        </authorList>
    </citation>
    <scope>IDENTIFICATION</scope>
</reference>
<dbReference type="EnsemblPlants" id="MELO3C028181.2.1">
    <property type="protein sequence ID" value="MELO3C028181.2.1"/>
    <property type="gene ID" value="MELO3C028181.2"/>
</dbReference>
<proteinExistence type="predicted"/>
<sequence>IPRTQFSRLGVKSDHRTVSSICFVLAISLSIFGARTPRTSIHTPGMLSDTFSGGIGREASSLKGELGYDPKRSKRWPMFPTGVERSSGVRNHWKCTCSKGNRLSLRTSGACPKKTQARMPRT</sequence>
<accession>A0A9I9E3I1</accession>
<dbReference type="Gramene" id="MELO3C028181.2.1">
    <property type="protein sequence ID" value="MELO3C028181.2.1"/>
    <property type="gene ID" value="MELO3C028181.2"/>
</dbReference>
<evidence type="ECO:0000313" key="1">
    <source>
        <dbReference type="EnsemblPlants" id="MELO3C028181.2.1"/>
    </source>
</evidence>
<protein>
    <submittedName>
        <fullName evidence="1">Uncharacterized protein</fullName>
    </submittedName>
</protein>
<name>A0A9I9E3I1_CUCME</name>
<organism evidence="1">
    <name type="scientific">Cucumis melo</name>
    <name type="common">Muskmelon</name>
    <dbReference type="NCBI Taxonomy" id="3656"/>
    <lineage>
        <taxon>Eukaryota</taxon>
        <taxon>Viridiplantae</taxon>
        <taxon>Streptophyta</taxon>
        <taxon>Embryophyta</taxon>
        <taxon>Tracheophyta</taxon>
        <taxon>Spermatophyta</taxon>
        <taxon>Magnoliopsida</taxon>
        <taxon>eudicotyledons</taxon>
        <taxon>Gunneridae</taxon>
        <taxon>Pentapetalae</taxon>
        <taxon>rosids</taxon>
        <taxon>fabids</taxon>
        <taxon>Cucurbitales</taxon>
        <taxon>Cucurbitaceae</taxon>
        <taxon>Benincaseae</taxon>
        <taxon>Cucumis</taxon>
    </lineage>
</organism>